<evidence type="ECO:0000313" key="3">
    <source>
        <dbReference type="Proteomes" id="UP000305906"/>
    </source>
</evidence>
<organism evidence="2 3">
    <name type="scientific">Streptomyces montanus</name>
    <dbReference type="NCBI Taxonomy" id="2580423"/>
    <lineage>
        <taxon>Bacteria</taxon>
        <taxon>Bacillati</taxon>
        <taxon>Actinomycetota</taxon>
        <taxon>Actinomycetes</taxon>
        <taxon>Kitasatosporales</taxon>
        <taxon>Streptomycetaceae</taxon>
        <taxon>Streptomyces</taxon>
    </lineage>
</organism>
<keyword evidence="1" id="KW-0732">Signal</keyword>
<evidence type="ECO:0000256" key="1">
    <source>
        <dbReference type="SAM" id="SignalP"/>
    </source>
</evidence>
<protein>
    <recommendedName>
        <fullName evidence="4">SH3 domain-containing protein</fullName>
    </recommendedName>
</protein>
<dbReference type="Proteomes" id="UP000305906">
    <property type="component" value="Unassembled WGS sequence"/>
</dbReference>
<proteinExistence type="predicted"/>
<reference evidence="2 3" key="1">
    <citation type="submission" date="2019-05" db="EMBL/GenBank/DDBJ databases">
        <title>Streptomyces sp. NEAU-C151, a novel actinomycete isolated from soil.</title>
        <authorList>
            <person name="Han L."/>
            <person name="Jiang H."/>
        </authorList>
    </citation>
    <scope>NUCLEOTIDE SEQUENCE [LARGE SCALE GENOMIC DNA]</scope>
    <source>
        <strain evidence="2 3">NEAU-C151</strain>
    </source>
</reference>
<name>A0A5R9FW13_9ACTN</name>
<feature type="chain" id="PRO_5024465410" description="SH3 domain-containing protein" evidence="1">
    <location>
        <begin position="33"/>
        <end position="119"/>
    </location>
</feature>
<comment type="caution">
    <text evidence="2">The sequence shown here is derived from an EMBL/GenBank/DDBJ whole genome shotgun (WGS) entry which is preliminary data.</text>
</comment>
<feature type="signal peptide" evidence="1">
    <location>
        <begin position="1"/>
        <end position="32"/>
    </location>
</feature>
<keyword evidence="3" id="KW-1185">Reference proteome</keyword>
<evidence type="ECO:0008006" key="4">
    <source>
        <dbReference type="Google" id="ProtNLM"/>
    </source>
</evidence>
<dbReference type="AlphaFoldDB" id="A0A5R9FW13"/>
<accession>A0A5R9FW13</accession>
<gene>
    <name evidence="2" type="ORF">FE633_11290</name>
</gene>
<dbReference type="RefSeq" id="WP_138044994.1">
    <property type="nucleotide sequence ID" value="NZ_VBZC01000010.1"/>
</dbReference>
<dbReference type="EMBL" id="VBZC01000010">
    <property type="protein sequence ID" value="TLS46120.1"/>
    <property type="molecule type" value="Genomic_DNA"/>
</dbReference>
<sequence>MITPHVKRTLLATTLGLAVAVGGVATASTAQAAATGDTKMSCSTVKITGKKVAVRMPDRGDTVADSNDRVTRYVYRGDKLKTCVIAQGYGRTYKKCGKVGYDWYIVRGGQVPITCAKSL</sequence>
<evidence type="ECO:0000313" key="2">
    <source>
        <dbReference type="EMBL" id="TLS46120.1"/>
    </source>
</evidence>